<gene>
    <name evidence="1" type="ORF">SERLA73DRAFT_68583</name>
</gene>
<protein>
    <recommendedName>
        <fullName evidence="3">GAG-pre-integrase domain-containing protein</fullName>
    </recommendedName>
</protein>
<evidence type="ECO:0008006" key="3">
    <source>
        <dbReference type="Google" id="ProtNLM"/>
    </source>
</evidence>
<dbReference type="AlphaFoldDB" id="F8PH28"/>
<evidence type="ECO:0000313" key="1">
    <source>
        <dbReference type="EMBL" id="EGO04924.1"/>
    </source>
</evidence>
<dbReference type="Proteomes" id="UP000008063">
    <property type="component" value="Unassembled WGS sequence"/>
</dbReference>
<dbReference type="EMBL" id="GL945474">
    <property type="protein sequence ID" value="EGO04924.1"/>
    <property type="molecule type" value="Genomic_DNA"/>
</dbReference>
<sequence>MAQTLISASCMDSAGYAIHIENGACMIKTPLPQWKVIAIIPQSEGLYQLSKTDICGMHQANVANQRLNVNELHRKIGHIEHKAAKHLKKSGMAKGVEIDPSAAVKFSSEEHKDNATVFLAQVPAQDKLAVLEPAPNPPNKPHPVKQGPIHPILEAQERPYCGQVKPPGFYQNLHKNGRTNLAWMSDTEESEAATHQYAMAAADTAAKSSKNDSPSITEALNGCYRMEWLAAIEEEIKQIDKLHTWDLVEPPANANIICLHYVTQIK</sequence>
<organism evidence="2">
    <name type="scientific">Serpula lacrymans var. lacrymans (strain S7.3)</name>
    <name type="common">Dry rot fungus</name>
    <dbReference type="NCBI Taxonomy" id="936435"/>
    <lineage>
        <taxon>Eukaryota</taxon>
        <taxon>Fungi</taxon>
        <taxon>Dikarya</taxon>
        <taxon>Basidiomycota</taxon>
        <taxon>Agaricomycotina</taxon>
        <taxon>Agaricomycetes</taxon>
        <taxon>Agaricomycetidae</taxon>
        <taxon>Boletales</taxon>
        <taxon>Coniophorineae</taxon>
        <taxon>Serpulaceae</taxon>
        <taxon>Serpula</taxon>
    </lineage>
</organism>
<accession>F8PH28</accession>
<dbReference type="InParanoid" id="F8PH28"/>
<dbReference type="HOGENOM" id="CLU_1046490_0_0_1"/>
<proteinExistence type="predicted"/>
<name>F8PH28_SERL3</name>
<evidence type="ECO:0000313" key="2">
    <source>
        <dbReference type="Proteomes" id="UP000008063"/>
    </source>
</evidence>
<dbReference type="STRING" id="936435.F8PH28"/>
<reference evidence="2" key="1">
    <citation type="journal article" date="2011" name="Science">
        <title>The plant cell wall-decomposing machinery underlies the functional diversity of forest fungi.</title>
        <authorList>
            <person name="Eastwood D.C."/>
            <person name="Floudas D."/>
            <person name="Binder M."/>
            <person name="Majcherczyk A."/>
            <person name="Schneider P."/>
            <person name="Aerts A."/>
            <person name="Asiegbu F.O."/>
            <person name="Baker S.E."/>
            <person name="Barry K."/>
            <person name="Bendiksby M."/>
            <person name="Blumentritt M."/>
            <person name="Coutinho P.M."/>
            <person name="Cullen D."/>
            <person name="de Vries R.P."/>
            <person name="Gathman A."/>
            <person name="Goodell B."/>
            <person name="Henrissat B."/>
            <person name="Ihrmark K."/>
            <person name="Kauserud H."/>
            <person name="Kohler A."/>
            <person name="LaButti K."/>
            <person name="Lapidus A."/>
            <person name="Lavin J.L."/>
            <person name="Lee Y.-H."/>
            <person name="Lindquist E."/>
            <person name="Lilly W."/>
            <person name="Lucas S."/>
            <person name="Morin E."/>
            <person name="Murat C."/>
            <person name="Oguiza J.A."/>
            <person name="Park J."/>
            <person name="Pisabarro A.G."/>
            <person name="Riley R."/>
            <person name="Rosling A."/>
            <person name="Salamov A."/>
            <person name="Schmidt O."/>
            <person name="Schmutz J."/>
            <person name="Skrede I."/>
            <person name="Stenlid J."/>
            <person name="Wiebenga A."/>
            <person name="Xie X."/>
            <person name="Kuees U."/>
            <person name="Hibbett D.S."/>
            <person name="Hoffmeister D."/>
            <person name="Hoegberg N."/>
            <person name="Martin F."/>
            <person name="Grigoriev I.V."/>
            <person name="Watkinson S.C."/>
        </authorList>
    </citation>
    <scope>NUCLEOTIDE SEQUENCE [LARGE SCALE GENOMIC DNA]</scope>
    <source>
        <strain evidence="2">strain S7.3</strain>
    </source>
</reference>
<keyword evidence="2" id="KW-1185">Reference proteome</keyword>